<dbReference type="SUPFAM" id="SSF50978">
    <property type="entry name" value="WD40 repeat-like"/>
    <property type="match status" value="1"/>
</dbReference>
<dbReference type="PROSITE" id="PS50082">
    <property type="entry name" value="WD_REPEATS_2"/>
    <property type="match status" value="1"/>
</dbReference>
<proteinExistence type="predicted"/>
<dbReference type="Gene3D" id="2.130.10.10">
    <property type="entry name" value="YVTN repeat-like/Quinoprotein amine dehydrogenase"/>
    <property type="match status" value="1"/>
</dbReference>
<dbReference type="InterPro" id="IPR036322">
    <property type="entry name" value="WD40_repeat_dom_sf"/>
</dbReference>
<sequence length="508" mass="54562">MAKRKRNDPTNGTSEAKPASTKKPRAESPSTTTSTATEVYDRKKPADAVADTETFTIQIVAGSYDRILHGITAVVGPETVSFADTFLFNAHISAIRALSLSPISPPIPGQGQKVFLVSGSTDEKINVYSLSAHPPGARDKEAQSDLLGLTPRPVLESKGNREVGALHHHEGGITSLTFPSRGKLLSAGEDSCIAVTRTRDWSLLSKIKAPVPAAVGRPSGDTAAYRGTPSGVNHFAVHDSLKTMISVSKGEKCMRLWNLVTGKKAGVLNFDRTLLRDVGEGKYSSGEGRKVAWGKSEGGGDEFAVAFDRDVAVFGEDAVARCRLMGDIKTKVHEISYVSAGADGKGPSLLAVSTDDGRVLFFSTRPEDLVQPKKAEGEKEDDDEDRLPSAKLVAAVGGREAGVTSRIKDFTIIRRTTGGEETLYVIGGSSDGNIRIWRVGKAELLEAARKGKGTKEVGRLLATYGTQNRITCVEAFEMIPRPEGVEESEDEGEDWEDEESDEDEDEED</sequence>
<protein>
    <submittedName>
        <fullName evidence="3">Related to MAK11 protein (Maintenance of killer toxin-encoding satellite M1 dsRNA)</fullName>
    </submittedName>
</protein>
<feature type="region of interest" description="Disordered" evidence="2">
    <location>
        <begin position="478"/>
        <end position="508"/>
    </location>
</feature>
<feature type="repeat" description="WD" evidence="1">
    <location>
        <begin position="424"/>
        <end position="447"/>
    </location>
</feature>
<feature type="compositionally biased region" description="Acidic residues" evidence="2">
    <location>
        <begin position="485"/>
        <end position="508"/>
    </location>
</feature>
<feature type="compositionally biased region" description="Low complexity" evidence="2">
    <location>
        <begin position="27"/>
        <end position="38"/>
    </location>
</feature>
<dbReference type="SMART" id="SM00320">
    <property type="entry name" value="WD40"/>
    <property type="match status" value="5"/>
</dbReference>
<dbReference type="InterPro" id="IPR001680">
    <property type="entry name" value="WD40_rpt"/>
</dbReference>
<keyword evidence="4" id="KW-1185">Reference proteome</keyword>
<evidence type="ECO:0000313" key="4">
    <source>
        <dbReference type="Proteomes" id="UP001187682"/>
    </source>
</evidence>
<dbReference type="PANTHER" id="PTHR44675">
    <property type="entry name" value="PAK1 INTERACTING PROTEIN 1"/>
    <property type="match status" value="1"/>
</dbReference>
<name>A0AAE8MUX5_9PEZI</name>
<dbReference type="InterPro" id="IPR051959">
    <property type="entry name" value="PAK1-Kinase_Regulator"/>
</dbReference>
<keyword evidence="1" id="KW-0853">WD repeat</keyword>
<dbReference type="Pfam" id="PF00400">
    <property type="entry name" value="WD40"/>
    <property type="match status" value="1"/>
</dbReference>
<dbReference type="Proteomes" id="UP001187682">
    <property type="component" value="Unassembled WGS sequence"/>
</dbReference>
<dbReference type="EMBL" id="ONZQ02000004">
    <property type="protein sequence ID" value="SPO00555.1"/>
    <property type="molecule type" value="Genomic_DNA"/>
</dbReference>
<organism evidence="3 4">
    <name type="scientific">Cephalotrichum gorgonifer</name>
    <dbReference type="NCBI Taxonomy" id="2041049"/>
    <lineage>
        <taxon>Eukaryota</taxon>
        <taxon>Fungi</taxon>
        <taxon>Dikarya</taxon>
        <taxon>Ascomycota</taxon>
        <taxon>Pezizomycotina</taxon>
        <taxon>Sordariomycetes</taxon>
        <taxon>Hypocreomycetidae</taxon>
        <taxon>Microascales</taxon>
        <taxon>Microascaceae</taxon>
        <taxon>Cephalotrichum</taxon>
    </lineage>
</organism>
<feature type="region of interest" description="Disordered" evidence="2">
    <location>
        <begin position="1"/>
        <end position="47"/>
    </location>
</feature>
<dbReference type="PANTHER" id="PTHR44675:SF1">
    <property type="entry name" value="P21-ACTIVATED PROTEIN KINASE-INTERACTING PROTEIN 1"/>
    <property type="match status" value="1"/>
</dbReference>
<evidence type="ECO:0000313" key="3">
    <source>
        <dbReference type="EMBL" id="SPO00555.1"/>
    </source>
</evidence>
<dbReference type="AlphaFoldDB" id="A0AAE8MUX5"/>
<reference evidence="3" key="1">
    <citation type="submission" date="2018-03" db="EMBL/GenBank/DDBJ databases">
        <authorList>
            <person name="Guldener U."/>
        </authorList>
    </citation>
    <scope>NUCLEOTIDE SEQUENCE</scope>
</reference>
<gene>
    <name evidence="3" type="ORF">DNG_03303</name>
</gene>
<evidence type="ECO:0000256" key="2">
    <source>
        <dbReference type="SAM" id="MobiDB-lite"/>
    </source>
</evidence>
<dbReference type="InterPro" id="IPR015943">
    <property type="entry name" value="WD40/YVTN_repeat-like_dom_sf"/>
</dbReference>
<evidence type="ECO:0000256" key="1">
    <source>
        <dbReference type="PROSITE-ProRule" id="PRU00221"/>
    </source>
</evidence>
<accession>A0AAE8MUX5</accession>
<comment type="caution">
    <text evidence="3">The sequence shown here is derived from an EMBL/GenBank/DDBJ whole genome shotgun (WGS) entry which is preliminary data.</text>
</comment>